<reference evidence="1" key="1">
    <citation type="submission" date="2021-03" db="EMBL/GenBank/DDBJ databases">
        <title>Evolutionary priming and transition to the ectomycorrhizal habit in an iconic lineage of mushroom-forming fungi: is preadaptation a requirement?</title>
        <authorList>
            <consortium name="DOE Joint Genome Institute"/>
            <person name="Looney B.P."/>
            <person name="Miyauchi S."/>
            <person name="Morin E."/>
            <person name="Drula E."/>
            <person name="Courty P.E."/>
            <person name="Chicoki N."/>
            <person name="Fauchery L."/>
            <person name="Kohler A."/>
            <person name="Kuo A."/>
            <person name="LaButti K."/>
            <person name="Pangilinan J."/>
            <person name="Lipzen A."/>
            <person name="Riley R."/>
            <person name="Andreopoulos W."/>
            <person name="He G."/>
            <person name="Johnson J."/>
            <person name="Barry K.W."/>
            <person name="Grigoriev I.V."/>
            <person name="Nagy L."/>
            <person name="Hibbett D."/>
            <person name="Henrissat B."/>
            <person name="Matheny P.B."/>
            <person name="Labbe J."/>
            <person name="Martin A.F."/>
        </authorList>
    </citation>
    <scope>NUCLEOTIDE SEQUENCE</scope>
    <source>
        <strain evidence="1">BPL698</strain>
    </source>
</reference>
<dbReference type="Proteomes" id="UP001207468">
    <property type="component" value="Unassembled WGS sequence"/>
</dbReference>
<evidence type="ECO:0000313" key="2">
    <source>
        <dbReference type="Proteomes" id="UP001207468"/>
    </source>
</evidence>
<sequence>MRMCYKGTEDDIQRMTDYAWLTLGNAANVVSLIAGGAGAVSIYQSYGSPDTSLEGSEIMLDKATCQSQPSHEGTPKSPEQLETELEILSDAYCRLKMHSENASVPNPDDIGFNPSKASRLASARPANLNTMNSVSMDLESSPDTGDSPMSLRSRV</sequence>
<evidence type="ECO:0000313" key="1">
    <source>
        <dbReference type="EMBL" id="KAI9507601.1"/>
    </source>
</evidence>
<keyword evidence="2" id="KW-1185">Reference proteome</keyword>
<dbReference type="EMBL" id="JAGFNK010000119">
    <property type="protein sequence ID" value="KAI9507601.1"/>
    <property type="molecule type" value="Genomic_DNA"/>
</dbReference>
<organism evidence="1 2">
    <name type="scientific">Russula earlei</name>
    <dbReference type="NCBI Taxonomy" id="71964"/>
    <lineage>
        <taxon>Eukaryota</taxon>
        <taxon>Fungi</taxon>
        <taxon>Dikarya</taxon>
        <taxon>Basidiomycota</taxon>
        <taxon>Agaricomycotina</taxon>
        <taxon>Agaricomycetes</taxon>
        <taxon>Russulales</taxon>
        <taxon>Russulaceae</taxon>
        <taxon>Russula</taxon>
    </lineage>
</organism>
<comment type="caution">
    <text evidence="1">The sequence shown here is derived from an EMBL/GenBank/DDBJ whole genome shotgun (WGS) entry which is preliminary data.</text>
</comment>
<proteinExistence type="predicted"/>
<protein>
    <submittedName>
        <fullName evidence="1">Uncharacterized protein</fullName>
    </submittedName>
</protein>
<name>A0ACC0U8N5_9AGAM</name>
<accession>A0ACC0U8N5</accession>
<gene>
    <name evidence="1" type="ORF">F5148DRAFT_95055</name>
</gene>